<dbReference type="NCBIfam" id="NF004630">
    <property type="entry name" value="PRK05974.1"/>
    <property type="match status" value="1"/>
</dbReference>
<dbReference type="STRING" id="1280514.AXFE_11800"/>
<dbReference type="GO" id="GO:0004642">
    <property type="term" value="F:phosphoribosylformylglycinamidine synthase activity"/>
    <property type="evidence" value="ECO:0007669"/>
    <property type="project" value="UniProtKB-UniRule"/>
</dbReference>
<evidence type="ECO:0000313" key="7">
    <source>
        <dbReference type="EMBL" id="KJF17898.1"/>
    </source>
</evidence>
<evidence type="ECO:0000256" key="4">
    <source>
        <dbReference type="ARBA" id="ARBA00022755"/>
    </source>
</evidence>
<dbReference type="GO" id="GO:0006189">
    <property type="term" value="P:'de novo' IMP biosynthetic process"/>
    <property type="evidence" value="ECO:0007669"/>
    <property type="project" value="UniProtKB-UniRule"/>
</dbReference>
<comment type="caution">
    <text evidence="7">The sequence shown here is derived from an EMBL/GenBank/DDBJ whole genome shotgun (WGS) entry which is preliminary data.</text>
</comment>
<evidence type="ECO:0000256" key="5">
    <source>
        <dbReference type="ARBA" id="ARBA00022840"/>
    </source>
</evidence>
<comment type="subunit">
    <text evidence="6">Part of the FGAM synthase complex composed of 1 PurL, 1 PurQ and 2 PurS subunits.</text>
</comment>
<dbReference type="EC" id="6.3.5.3" evidence="6"/>
<keyword evidence="4 6" id="KW-0658">Purine biosynthesis</keyword>
<evidence type="ECO:0000256" key="2">
    <source>
        <dbReference type="ARBA" id="ARBA00022598"/>
    </source>
</evidence>
<dbReference type="GO" id="GO:0005524">
    <property type="term" value="F:ATP binding"/>
    <property type="evidence" value="ECO:0007669"/>
    <property type="project" value="UniProtKB-UniRule"/>
</dbReference>
<dbReference type="OrthoDB" id="3479567at2"/>
<dbReference type="InterPro" id="IPR036604">
    <property type="entry name" value="PurS-like_sf"/>
</dbReference>
<sequence length="86" mass="9194">MKYEAVVEVLLKDGVSDPEGVAILDAVVSLGYGSVSKVASGKLFRLLLQAEDENSAADVVSEIAERLLSNPVLEDFRVRDLVSSNS</sequence>
<evidence type="ECO:0000256" key="1">
    <source>
        <dbReference type="ARBA" id="ARBA00022490"/>
    </source>
</evidence>
<keyword evidence="2 6" id="KW-0436">Ligase</keyword>
<comment type="catalytic activity">
    <reaction evidence="6">
        <text>N(2)-formyl-N(1)-(5-phospho-beta-D-ribosyl)glycinamide + L-glutamine + ATP + H2O = 2-formamido-N(1)-(5-O-phospho-beta-D-ribosyl)acetamidine + L-glutamate + ADP + phosphate + H(+)</text>
        <dbReference type="Rhea" id="RHEA:17129"/>
        <dbReference type="ChEBI" id="CHEBI:15377"/>
        <dbReference type="ChEBI" id="CHEBI:15378"/>
        <dbReference type="ChEBI" id="CHEBI:29985"/>
        <dbReference type="ChEBI" id="CHEBI:30616"/>
        <dbReference type="ChEBI" id="CHEBI:43474"/>
        <dbReference type="ChEBI" id="CHEBI:58359"/>
        <dbReference type="ChEBI" id="CHEBI:147286"/>
        <dbReference type="ChEBI" id="CHEBI:147287"/>
        <dbReference type="ChEBI" id="CHEBI:456216"/>
        <dbReference type="EC" id="6.3.5.3"/>
    </reaction>
</comment>
<dbReference type="AlphaFoldDB" id="A0A0D8HIZ4"/>
<keyword evidence="5 6" id="KW-0067">ATP-binding</keyword>
<dbReference type="SUPFAM" id="SSF82697">
    <property type="entry name" value="PurS-like"/>
    <property type="match status" value="1"/>
</dbReference>
<evidence type="ECO:0000313" key="8">
    <source>
        <dbReference type="Proteomes" id="UP000032360"/>
    </source>
</evidence>
<comment type="similarity">
    <text evidence="6">Belongs to the PurS family.</text>
</comment>
<protein>
    <recommendedName>
        <fullName evidence="6">Phosphoribosylformylglycinamidine synthase subunit PurS</fullName>
        <shortName evidence="6">FGAM synthase</shortName>
        <ecNumber evidence="6">6.3.5.3</ecNumber>
    </recommendedName>
    <alternativeName>
        <fullName evidence="6">Formylglycinamide ribonucleotide amidotransferase subunit III</fullName>
        <shortName evidence="6">FGAR amidotransferase III</shortName>
        <shortName evidence="6">FGAR-AT III</shortName>
    </alternativeName>
    <alternativeName>
        <fullName evidence="6">Phosphoribosylformylglycinamidine synthase subunit III</fullName>
    </alternativeName>
</protein>
<dbReference type="UniPathway" id="UPA00074">
    <property type="reaction ID" value="UER00128"/>
</dbReference>
<keyword evidence="3 6" id="KW-0547">Nucleotide-binding</keyword>
<proteinExistence type="inferred from homology"/>
<dbReference type="Gene3D" id="3.30.1280.10">
    <property type="entry name" value="Phosphoribosylformylglycinamidine synthase subunit PurS"/>
    <property type="match status" value="1"/>
</dbReference>
<evidence type="ECO:0000256" key="3">
    <source>
        <dbReference type="ARBA" id="ARBA00022741"/>
    </source>
</evidence>
<organism evidence="7 8">
    <name type="scientific">Acidithrix ferrooxidans</name>
    <dbReference type="NCBI Taxonomy" id="1280514"/>
    <lineage>
        <taxon>Bacteria</taxon>
        <taxon>Bacillati</taxon>
        <taxon>Actinomycetota</taxon>
        <taxon>Acidimicrobiia</taxon>
        <taxon>Acidimicrobiales</taxon>
        <taxon>Acidimicrobiaceae</taxon>
        <taxon>Acidithrix</taxon>
    </lineage>
</organism>
<name>A0A0D8HIZ4_9ACTN</name>
<dbReference type="GO" id="GO:0005737">
    <property type="term" value="C:cytoplasm"/>
    <property type="evidence" value="ECO:0007669"/>
    <property type="project" value="UniProtKB-SubCell"/>
</dbReference>
<comment type="function">
    <text evidence="6">Part of the phosphoribosylformylglycinamidine synthase complex involved in the purines biosynthetic pathway. Catalyzes the ATP-dependent conversion of formylglycinamide ribonucleotide (FGAR) and glutamine to yield formylglycinamidine ribonucleotide (FGAM) and glutamate. The FGAM synthase complex is composed of three subunits. PurQ produces an ammonia molecule by converting glutamine to glutamate. PurL transfers the ammonia molecule to FGAR to form FGAM in an ATP-dependent manner. PurS interacts with PurQ and PurL and is thought to assist in the transfer of the ammonia molecule from PurQ to PurL.</text>
</comment>
<dbReference type="InterPro" id="IPR003850">
    <property type="entry name" value="PurS"/>
</dbReference>
<dbReference type="NCBIfam" id="TIGR00302">
    <property type="entry name" value="phosphoribosylformylglycinamidine synthase subunit PurS"/>
    <property type="match status" value="1"/>
</dbReference>
<dbReference type="PANTHER" id="PTHR34696">
    <property type="entry name" value="PHOSPHORIBOSYLFORMYLGLYCINAMIDINE SYNTHASE SUBUNIT PURS"/>
    <property type="match status" value="1"/>
</dbReference>
<dbReference type="HAMAP" id="MF_01926">
    <property type="entry name" value="PurS"/>
    <property type="match status" value="1"/>
</dbReference>
<dbReference type="PANTHER" id="PTHR34696:SF1">
    <property type="entry name" value="PHOSPHORIBOSYLFORMYLGLYCINAMIDINE SYNTHASE SUBUNIT PURS"/>
    <property type="match status" value="1"/>
</dbReference>
<gene>
    <name evidence="6" type="primary">purS</name>
    <name evidence="7" type="ORF">AXFE_11800</name>
</gene>
<dbReference type="RefSeq" id="WP_052604946.1">
    <property type="nucleotide sequence ID" value="NZ_JXYS01000027.1"/>
</dbReference>
<keyword evidence="8" id="KW-1185">Reference proteome</keyword>
<comment type="pathway">
    <text evidence="6">Purine metabolism; IMP biosynthesis via de novo pathway; 5-amino-1-(5-phospho-D-ribosyl)imidazole from N(2)-formyl-N(1)-(5-phospho-D-ribosyl)glycinamide: step 1/2.</text>
</comment>
<evidence type="ECO:0000256" key="6">
    <source>
        <dbReference type="HAMAP-Rule" id="MF_01926"/>
    </source>
</evidence>
<dbReference type="Pfam" id="PF02700">
    <property type="entry name" value="PurS"/>
    <property type="match status" value="1"/>
</dbReference>
<keyword evidence="1 6" id="KW-0963">Cytoplasm</keyword>
<reference evidence="7 8" key="1">
    <citation type="submission" date="2015-01" db="EMBL/GenBank/DDBJ databases">
        <title>Draft genome of the acidophilic iron oxidizer Acidithrix ferrooxidans strain Py-F3.</title>
        <authorList>
            <person name="Poehlein A."/>
            <person name="Eisen S."/>
            <person name="Schloemann M."/>
            <person name="Johnson B.D."/>
            <person name="Daniel R."/>
            <person name="Muehling M."/>
        </authorList>
    </citation>
    <scope>NUCLEOTIDE SEQUENCE [LARGE SCALE GENOMIC DNA]</scope>
    <source>
        <strain evidence="7 8">Py-F3</strain>
    </source>
</reference>
<accession>A0A0D8HIZ4</accession>
<dbReference type="Proteomes" id="UP000032360">
    <property type="component" value="Unassembled WGS sequence"/>
</dbReference>
<comment type="subcellular location">
    <subcellularLocation>
        <location evidence="6">Cytoplasm</location>
    </subcellularLocation>
</comment>
<dbReference type="EMBL" id="JXYS01000027">
    <property type="protein sequence ID" value="KJF17898.1"/>
    <property type="molecule type" value="Genomic_DNA"/>
</dbReference>